<feature type="transmembrane region" description="Helical" evidence="1">
    <location>
        <begin position="224"/>
        <end position="251"/>
    </location>
</feature>
<dbReference type="EMBL" id="CAJNJA010017996">
    <property type="protein sequence ID" value="CAE7412618.1"/>
    <property type="molecule type" value="Genomic_DNA"/>
</dbReference>
<dbReference type="Proteomes" id="UP000601435">
    <property type="component" value="Unassembled WGS sequence"/>
</dbReference>
<name>A0A812QZ86_9DINO</name>
<keyword evidence="1" id="KW-0472">Membrane</keyword>
<keyword evidence="1" id="KW-1133">Transmembrane helix</keyword>
<feature type="transmembrane region" description="Helical" evidence="1">
    <location>
        <begin position="131"/>
        <end position="150"/>
    </location>
</feature>
<evidence type="ECO:0000256" key="1">
    <source>
        <dbReference type="SAM" id="Phobius"/>
    </source>
</evidence>
<keyword evidence="1" id="KW-0812">Transmembrane</keyword>
<keyword evidence="3" id="KW-1185">Reference proteome</keyword>
<feature type="transmembrane region" description="Helical" evidence="1">
    <location>
        <begin position="391"/>
        <end position="414"/>
    </location>
</feature>
<evidence type="ECO:0000313" key="3">
    <source>
        <dbReference type="Proteomes" id="UP000601435"/>
    </source>
</evidence>
<feature type="transmembrane region" description="Helical" evidence="1">
    <location>
        <begin position="271"/>
        <end position="291"/>
    </location>
</feature>
<protein>
    <submittedName>
        <fullName evidence="2">Uncharacterized protein</fullName>
    </submittedName>
</protein>
<gene>
    <name evidence="2" type="ORF">SNEC2469_LOCUS11338</name>
</gene>
<feature type="transmembrane region" description="Helical" evidence="1">
    <location>
        <begin position="504"/>
        <end position="522"/>
    </location>
</feature>
<comment type="caution">
    <text evidence="2">The sequence shown here is derived from an EMBL/GenBank/DDBJ whole genome shotgun (WGS) entry which is preliminary data.</text>
</comment>
<feature type="transmembrane region" description="Helical" evidence="1">
    <location>
        <begin position="469"/>
        <end position="492"/>
    </location>
</feature>
<feature type="transmembrane region" description="Helical" evidence="1">
    <location>
        <begin position="426"/>
        <end position="448"/>
    </location>
</feature>
<dbReference type="AlphaFoldDB" id="A0A812QZ86"/>
<reference evidence="2" key="1">
    <citation type="submission" date="2021-02" db="EMBL/GenBank/DDBJ databases">
        <authorList>
            <person name="Dougan E. K."/>
            <person name="Rhodes N."/>
            <person name="Thang M."/>
            <person name="Chan C."/>
        </authorList>
    </citation>
    <scope>NUCLEOTIDE SEQUENCE</scope>
</reference>
<feature type="transmembrane region" description="Helical" evidence="1">
    <location>
        <begin position="94"/>
        <end position="119"/>
    </location>
</feature>
<accession>A0A812QZ86</accession>
<dbReference type="OrthoDB" id="430741at2759"/>
<sequence>MSSDGDVGSADWEEDEGQCGSVIGRTSSELSLVLDAERLRGVPLHWAIQRRHWRNVEGEVRATTAKNYIELSRPVKALDAFVSHDWASSGLMKVLSLLIIYNSGAAFCTSLIVSILIGVLRGCGWLPNEHWTVVFGLSSFFIVFGFWPQLRRPFLRPTMVFVDRLCIAQHDACLKRDGIMGMPAFLLNSEDLIILFTSNYCKRLWCCFEMCTFLKDVPRQRKMLFMPLITAQLLCLSSGIWFLLVIGWNVLYHEFVSPAGEIKSGQSSLTTGMVLNGLMLLVAAAAVLPLFSLGIELIAELDEAVGQLAAFSVQDAHCFCCSNNHRHPSTGAQLPCDRQMMYSMLSRWHGLEREDLESDPIHLEKFNQKIRKELAPRVAAMARGFAVPGNYTLYMVGASSVPYIADPIATWIAAYNSDAGLSGYAFFVWSLRVATRWGTVAVSSLLAVKISLPLWKLGRRMRWKDSKQVRWLIVLLTSTLVLVFTSLVWGSVFFSLRNTADDQLLPVLLLLFWCLCACGLHCKFSAITRFHGSDEQASHTLSF</sequence>
<organism evidence="2 3">
    <name type="scientific">Symbiodinium necroappetens</name>
    <dbReference type="NCBI Taxonomy" id="1628268"/>
    <lineage>
        <taxon>Eukaryota</taxon>
        <taxon>Sar</taxon>
        <taxon>Alveolata</taxon>
        <taxon>Dinophyceae</taxon>
        <taxon>Suessiales</taxon>
        <taxon>Symbiodiniaceae</taxon>
        <taxon>Symbiodinium</taxon>
    </lineage>
</organism>
<evidence type="ECO:0000313" key="2">
    <source>
        <dbReference type="EMBL" id="CAE7412618.1"/>
    </source>
</evidence>
<proteinExistence type="predicted"/>